<keyword evidence="1" id="KW-1133">Transmembrane helix</keyword>
<evidence type="ECO:0000313" key="2">
    <source>
        <dbReference type="EMBL" id="KAF4080294.1"/>
    </source>
</evidence>
<keyword evidence="1" id="KW-0472">Membrane</keyword>
<name>A0A7J6ABI1_AMEME</name>
<proteinExistence type="predicted"/>
<accession>A0A7J6ABI1</accession>
<evidence type="ECO:0000313" key="3">
    <source>
        <dbReference type="Proteomes" id="UP000593565"/>
    </source>
</evidence>
<gene>
    <name evidence="2" type="ORF">AMELA_G00168800</name>
</gene>
<feature type="transmembrane region" description="Helical" evidence="1">
    <location>
        <begin position="93"/>
        <end position="114"/>
    </location>
</feature>
<dbReference type="Proteomes" id="UP000593565">
    <property type="component" value="Unassembled WGS sequence"/>
</dbReference>
<protein>
    <submittedName>
        <fullName evidence="2">Uncharacterized protein</fullName>
    </submittedName>
</protein>
<dbReference type="AlphaFoldDB" id="A0A7J6ABI1"/>
<organism evidence="2 3">
    <name type="scientific">Ameiurus melas</name>
    <name type="common">Black bullhead</name>
    <name type="synonym">Silurus melas</name>
    <dbReference type="NCBI Taxonomy" id="219545"/>
    <lineage>
        <taxon>Eukaryota</taxon>
        <taxon>Metazoa</taxon>
        <taxon>Chordata</taxon>
        <taxon>Craniata</taxon>
        <taxon>Vertebrata</taxon>
        <taxon>Euteleostomi</taxon>
        <taxon>Actinopterygii</taxon>
        <taxon>Neopterygii</taxon>
        <taxon>Teleostei</taxon>
        <taxon>Ostariophysi</taxon>
        <taxon>Siluriformes</taxon>
        <taxon>Ictaluridae</taxon>
        <taxon>Ameiurus</taxon>
    </lineage>
</organism>
<dbReference type="EMBL" id="JAAGNN010000014">
    <property type="protein sequence ID" value="KAF4080294.1"/>
    <property type="molecule type" value="Genomic_DNA"/>
</dbReference>
<keyword evidence="3" id="KW-1185">Reference proteome</keyword>
<comment type="caution">
    <text evidence="2">The sequence shown here is derived from an EMBL/GenBank/DDBJ whole genome shotgun (WGS) entry which is preliminary data.</text>
</comment>
<sequence length="118" mass="13811">MKGFFDFANTVWTIGASVYDYTQKNEAEKHINSLNDHIHDLKGKITTQEINIHSLQNILLKQLDHIQAMEKHSQALLHRMYAKDNTIYTQRCIIDMLFAVLIAMLIVMCTLLYMKRKN</sequence>
<reference evidence="2 3" key="1">
    <citation type="submission" date="2020-02" db="EMBL/GenBank/DDBJ databases">
        <title>A chromosome-scale genome assembly of the black bullhead catfish (Ameiurus melas).</title>
        <authorList>
            <person name="Wen M."/>
            <person name="Zham M."/>
            <person name="Cabau C."/>
            <person name="Klopp C."/>
            <person name="Donnadieu C."/>
            <person name="Roques C."/>
            <person name="Bouchez O."/>
            <person name="Lampietro C."/>
            <person name="Jouanno E."/>
            <person name="Herpin A."/>
            <person name="Louis A."/>
            <person name="Berthelot C."/>
            <person name="Parey E."/>
            <person name="Roest-Crollius H."/>
            <person name="Braasch I."/>
            <person name="Postlethwait J."/>
            <person name="Robinson-Rechavi M."/>
            <person name="Echchiki A."/>
            <person name="Begum T."/>
            <person name="Montfort J."/>
            <person name="Schartl M."/>
            <person name="Bobe J."/>
            <person name="Guiguen Y."/>
        </authorList>
    </citation>
    <scope>NUCLEOTIDE SEQUENCE [LARGE SCALE GENOMIC DNA]</scope>
    <source>
        <strain evidence="2">M_S1</strain>
        <tissue evidence="2">Blood</tissue>
    </source>
</reference>
<keyword evidence="1" id="KW-0812">Transmembrane</keyword>
<evidence type="ECO:0000256" key="1">
    <source>
        <dbReference type="SAM" id="Phobius"/>
    </source>
</evidence>